<gene>
    <name evidence="2" type="ORF">L915_08055</name>
    <name evidence="1" type="ORF">L915_08057</name>
    <name evidence="3" type="ORF">L916_07978</name>
</gene>
<reference evidence="3 4" key="2">
    <citation type="submission" date="2013-11" db="EMBL/GenBank/DDBJ databases">
        <title>The Genome Sequence of Phytophthora parasitica CJ05E6.</title>
        <authorList>
            <consortium name="The Broad Institute Genomics Platform"/>
            <person name="Russ C."/>
            <person name="Tyler B."/>
            <person name="Panabieres F."/>
            <person name="Shan W."/>
            <person name="Tripathy S."/>
            <person name="Grunwald N."/>
            <person name="Machado M."/>
            <person name="Johnson C.S."/>
            <person name="Arredondo F."/>
            <person name="Hong C."/>
            <person name="Coffey M."/>
            <person name="Young S.K."/>
            <person name="Zeng Q."/>
            <person name="Gargeya S."/>
            <person name="Fitzgerald M."/>
            <person name="Abouelleil A."/>
            <person name="Alvarado L."/>
            <person name="Chapman S.B."/>
            <person name="Gainer-Dewar J."/>
            <person name="Goldberg J."/>
            <person name="Griggs A."/>
            <person name="Gujja S."/>
            <person name="Hansen M."/>
            <person name="Howarth C."/>
            <person name="Imamovic A."/>
            <person name="Ireland A."/>
            <person name="Larimer J."/>
            <person name="McCowan C."/>
            <person name="Murphy C."/>
            <person name="Pearson M."/>
            <person name="Poon T.W."/>
            <person name="Priest M."/>
            <person name="Roberts A."/>
            <person name="Saif S."/>
            <person name="Shea T."/>
            <person name="Sykes S."/>
            <person name="Wortman J."/>
            <person name="Nusbaum C."/>
            <person name="Birren B."/>
        </authorList>
    </citation>
    <scope>NUCLEOTIDE SEQUENCE [LARGE SCALE GENOMIC DNA]</scope>
    <source>
        <strain evidence="3 4">CJ05E6</strain>
    </source>
</reference>
<dbReference type="Proteomes" id="UP000053236">
    <property type="component" value="Unassembled WGS sequence"/>
</dbReference>
<proteinExistence type="predicted"/>
<dbReference type="EMBL" id="KI672734">
    <property type="protein sequence ID" value="ETL40946.1"/>
    <property type="molecule type" value="Genomic_DNA"/>
</dbReference>
<protein>
    <submittedName>
        <fullName evidence="2">Uncharacterized protein</fullName>
    </submittedName>
</protein>
<dbReference type="Proteomes" id="UP000053864">
    <property type="component" value="Unassembled WGS sequence"/>
</dbReference>
<dbReference type="EMBL" id="KI686115">
    <property type="protein sequence ID" value="ETK87515.1"/>
    <property type="molecule type" value="Genomic_DNA"/>
</dbReference>
<evidence type="ECO:0000313" key="2">
    <source>
        <dbReference type="EMBL" id="ETK87517.1"/>
    </source>
</evidence>
<dbReference type="AlphaFoldDB" id="W2GX26"/>
<sequence length="45" mass="4967">MPKSNLTDTGRKTVIDELLKISNNEEVPRGAFAKVGVLMSRHPDT</sequence>
<evidence type="ECO:0000313" key="3">
    <source>
        <dbReference type="EMBL" id="ETL40946.1"/>
    </source>
</evidence>
<organism evidence="2">
    <name type="scientific">Phytophthora nicotianae</name>
    <name type="common">Potato buckeye rot agent</name>
    <name type="synonym">Phytophthora parasitica</name>
    <dbReference type="NCBI Taxonomy" id="4792"/>
    <lineage>
        <taxon>Eukaryota</taxon>
        <taxon>Sar</taxon>
        <taxon>Stramenopiles</taxon>
        <taxon>Oomycota</taxon>
        <taxon>Peronosporomycetes</taxon>
        <taxon>Peronosporales</taxon>
        <taxon>Peronosporaceae</taxon>
        <taxon>Phytophthora</taxon>
    </lineage>
</organism>
<reference evidence="2" key="1">
    <citation type="submission" date="2013-11" db="EMBL/GenBank/DDBJ databases">
        <title>The Genome Sequence of Phytophthora parasitica CJ02B3.</title>
        <authorList>
            <consortium name="The Broad Institute Genomics Platform"/>
            <person name="Russ C."/>
            <person name="Tyler B."/>
            <person name="Panabieres F."/>
            <person name="Shan W."/>
            <person name="Tripathy S."/>
            <person name="Grunwald N."/>
            <person name="Machado M."/>
            <person name="Johnson C.S."/>
            <person name="Arredondo F."/>
            <person name="Hong C."/>
            <person name="Coffey M."/>
            <person name="Young S.K."/>
            <person name="Zeng Q."/>
            <person name="Gargeya S."/>
            <person name="Fitzgerald M."/>
            <person name="Abouelleil A."/>
            <person name="Alvarado L."/>
            <person name="Chapman S.B."/>
            <person name="Gainer-Dewar J."/>
            <person name="Goldberg J."/>
            <person name="Griggs A."/>
            <person name="Gujja S."/>
            <person name="Hansen M."/>
            <person name="Howarth C."/>
            <person name="Imamovic A."/>
            <person name="Ireland A."/>
            <person name="Larimer J."/>
            <person name="McCowan C."/>
            <person name="Murphy C."/>
            <person name="Pearson M."/>
            <person name="Poon T.W."/>
            <person name="Priest M."/>
            <person name="Roberts A."/>
            <person name="Saif S."/>
            <person name="Shea T."/>
            <person name="Sykes S."/>
            <person name="Wortman J."/>
            <person name="Nusbaum C."/>
            <person name="Birren B."/>
        </authorList>
    </citation>
    <scope>NUCLEOTIDE SEQUENCE [LARGE SCALE GENOMIC DNA]</scope>
    <source>
        <strain evidence="2">CJ02B3</strain>
    </source>
</reference>
<feature type="non-terminal residue" evidence="2">
    <location>
        <position position="45"/>
    </location>
</feature>
<accession>W2GX26</accession>
<name>W2GX26_PHYNI</name>
<dbReference type="EMBL" id="KI686114">
    <property type="protein sequence ID" value="ETK87517.1"/>
    <property type="molecule type" value="Genomic_DNA"/>
</dbReference>
<evidence type="ECO:0000313" key="1">
    <source>
        <dbReference type="EMBL" id="ETK87515.1"/>
    </source>
</evidence>
<evidence type="ECO:0000313" key="4">
    <source>
        <dbReference type="Proteomes" id="UP000053864"/>
    </source>
</evidence>